<evidence type="ECO:0000313" key="4">
    <source>
        <dbReference type="Proteomes" id="UP000318080"/>
    </source>
</evidence>
<keyword evidence="1 3" id="KW-0378">Hydrolase</keyword>
<dbReference type="PANTHER" id="PTHR43329">
    <property type="entry name" value="EPOXIDE HYDROLASE"/>
    <property type="match status" value="1"/>
</dbReference>
<accession>A0A540R969</accession>
<dbReference type="Pfam" id="PF00561">
    <property type="entry name" value="Abhydrolase_1"/>
    <property type="match status" value="1"/>
</dbReference>
<dbReference type="PRINTS" id="PR00111">
    <property type="entry name" value="ABHYDROLASE"/>
</dbReference>
<evidence type="ECO:0000313" key="3">
    <source>
        <dbReference type="EMBL" id="TQE44288.1"/>
    </source>
</evidence>
<protein>
    <submittedName>
        <fullName evidence="3">Alpha/beta hydrolase</fullName>
    </submittedName>
</protein>
<dbReference type="Gene3D" id="3.40.50.1820">
    <property type="entry name" value="alpha/beta hydrolase"/>
    <property type="match status" value="1"/>
</dbReference>
<dbReference type="EMBL" id="VHIR01000002">
    <property type="protein sequence ID" value="TQE44288.1"/>
    <property type="molecule type" value="Genomic_DNA"/>
</dbReference>
<dbReference type="AlphaFoldDB" id="A0A540R969"/>
<feature type="domain" description="AB hydrolase-1" evidence="2">
    <location>
        <begin position="36"/>
        <end position="154"/>
    </location>
</feature>
<dbReference type="SUPFAM" id="SSF53474">
    <property type="entry name" value="alpha/beta-Hydrolases"/>
    <property type="match status" value="1"/>
</dbReference>
<dbReference type="GO" id="GO:0016787">
    <property type="term" value="F:hydrolase activity"/>
    <property type="evidence" value="ECO:0007669"/>
    <property type="project" value="UniProtKB-KW"/>
</dbReference>
<dbReference type="InterPro" id="IPR000639">
    <property type="entry name" value="Epox_hydrolase-like"/>
</dbReference>
<gene>
    <name evidence="3" type="ORF">EJK80_01490</name>
</gene>
<dbReference type="Proteomes" id="UP000318080">
    <property type="component" value="Unassembled WGS sequence"/>
</dbReference>
<dbReference type="InterPro" id="IPR029058">
    <property type="entry name" value="AB_hydrolase_fold"/>
</dbReference>
<evidence type="ECO:0000259" key="2">
    <source>
        <dbReference type="Pfam" id="PF00561"/>
    </source>
</evidence>
<dbReference type="STRING" id="1686286.GCA_900092335_00566"/>
<organism evidence="3 4">
    <name type="scientific">Corynebacterium phoceense</name>
    <dbReference type="NCBI Taxonomy" id="1686286"/>
    <lineage>
        <taxon>Bacteria</taxon>
        <taxon>Bacillati</taxon>
        <taxon>Actinomycetota</taxon>
        <taxon>Actinomycetes</taxon>
        <taxon>Mycobacteriales</taxon>
        <taxon>Corynebacteriaceae</taxon>
        <taxon>Corynebacterium</taxon>
    </lineage>
</organism>
<reference evidence="3 4" key="1">
    <citation type="submission" date="2019-06" db="EMBL/GenBank/DDBJ databases">
        <title>Draft genome of C. phoceense Strain 272.</title>
        <authorList>
            <person name="Pacheco L.G.C."/>
            <person name="Barberis C.M."/>
            <person name="Almuzara M.N."/>
            <person name="Traglia G.M."/>
            <person name="Santos C.S."/>
            <person name="Rocha D.J.P.G."/>
            <person name="Aguiar E.R.G.R."/>
            <person name="Vay C.A."/>
        </authorList>
    </citation>
    <scope>NUCLEOTIDE SEQUENCE [LARGE SCALE GENOMIC DNA]</scope>
    <source>
        <strain evidence="3 4">272</strain>
    </source>
</reference>
<name>A0A540R969_9CORY</name>
<sequence>MNSPSVVELDGPWRHEMLHTRGIRLHAATLGRANDPLIVCIHGSIGGWFDYKDVLEPLAAAGHHVAAVDLRGYGMSDKPPVDAGQDMRTLIGDITGLIQALGHDSATLIGNDTGAALAWCVACERPERVDAVVSVSGAHPVDLRRAIAARPWDFGWLLLRTVVFRLPLPIVRVLVKNPRIGLDTKLNTLTQGPAEEANQHLREQAMAIDHSLRGTVWNHRLLTAPIPRAGLDAKAQAPVLFVHASQRLWWPVIRRARRRAESLVTAYIPKTKNLPHIENPEKFARTVTLWLGRYRRNNN</sequence>
<comment type="caution">
    <text evidence="3">The sequence shown here is derived from an EMBL/GenBank/DDBJ whole genome shotgun (WGS) entry which is preliminary data.</text>
</comment>
<evidence type="ECO:0000256" key="1">
    <source>
        <dbReference type="ARBA" id="ARBA00022801"/>
    </source>
</evidence>
<dbReference type="PRINTS" id="PR00412">
    <property type="entry name" value="EPOXHYDRLASE"/>
</dbReference>
<dbReference type="RefSeq" id="WP_066489387.1">
    <property type="nucleotide sequence ID" value="NZ_VHIR01000002.1"/>
</dbReference>
<proteinExistence type="predicted"/>
<keyword evidence="4" id="KW-1185">Reference proteome</keyword>
<dbReference type="InterPro" id="IPR000073">
    <property type="entry name" value="AB_hydrolase_1"/>
</dbReference>